<proteinExistence type="predicted"/>
<dbReference type="RefSeq" id="WP_123815605.1">
    <property type="nucleotide sequence ID" value="NZ_RKQZ01000001.1"/>
</dbReference>
<dbReference type="OrthoDB" id="4775598at2"/>
<keyword evidence="2" id="KW-0472">Membrane</keyword>
<keyword evidence="2" id="KW-1133">Transmembrane helix</keyword>
<gene>
    <name evidence="3" type="ORF">EDD34_3404</name>
</gene>
<sequence>MTYSDPGQPPASQPYGEQPAGADNPGKTLGIVGLILSIIGCTSLIGLIVSIVGMVKSRKAGMGNGFALAGIIVGAIGTIGGIIFAISLAIGGGALIEQCAELGPGTHEVDGVTYTCS</sequence>
<feature type="transmembrane region" description="Helical" evidence="2">
    <location>
        <begin position="66"/>
        <end position="90"/>
    </location>
</feature>
<dbReference type="EMBL" id="RKQZ01000001">
    <property type="protein sequence ID" value="RPF22732.1"/>
    <property type="molecule type" value="Genomic_DNA"/>
</dbReference>
<evidence type="ECO:0000256" key="1">
    <source>
        <dbReference type="SAM" id="MobiDB-lite"/>
    </source>
</evidence>
<feature type="transmembrane region" description="Helical" evidence="2">
    <location>
        <begin position="29"/>
        <end position="54"/>
    </location>
</feature>
<evidence type="ECO:0000313" key="4">
    <source>
        <dbReference type="Proteomes" id="UP000280501"/>
    </source>
</evidence>
<keyword evidence="2" id="KW-0812">Transmembrane</keyword>
<evidence type="ECO:0000256" key="2">
    <source>
        <dbReference type="SAM" id="Phobius"/>
    </source>
</evidence>
<feature type="region of interest" description="Disordered" evidence="1">
    <location>
        <begin position="1"/>
        <end position="22"/>
    </location>
</feature>
<dbReference type="Proteomes" id="UP000280501">
    <property type="component" value="Unassembled WGS sequence"/>
</dbReference>
<evidence type="ECO:0008006" key="5">
    <source>
        <dbReference type="Google" id="ProtNLM"/>
    </source>
</evidence>
<comment type="caution">
    <text evidence="3">The sequence shown here is derived from an EMBL/GenBank/DDBJ whole genome shotgun (WGS) entry which is preliminary data.</text>
</comment>
<evidence type="ECO:0000313" key="3">
    <source>
        <dbReference type="EMBL" id="RPF22732.1"/>
    </source>
</evidence>
<accession>A0A3N4ZBA3</accession>
<reference evidence="3 4" key="1">
    <citation type="submission" date="2018-11" db="EMBL/GenBank/DDBJ databases">
        <title>Sequencing the genomes of 1000 actinobacteria strains.</title>
        <authorList>
            <person name="Klenk H.-P."/>
        </authorList>
    </citation>
    <scope>NUCLEOTIDE SEQUENCE [LARGE SCALE GENOMIC DNA]</scope>
    <source>
        <strain evidence="3 4">DSM 15700</strain>
    </source>
</reference>
<protein>
    <recommendedName>
        <fullName evidence="5">DUF4190 domain-containing protein</fullName>
    </recommendedName>
</protein>
<dbReference type="AlphaFoldDB" id="A0A3N4ZBA3"/>
<organism evidence="3 4">
    <name type="scientific">Myceligenerans xiligouense</name>
    <dbReference type="NCBI Taxonomy" id="253184"/>
    <lineage>
        <taxon>Bacteria</taxon>
        <taxon>Bacillati</taxon>
        <taxon>Actinomycetota</taxon>
        <taxon>Actinomycetes</taxon>
        <taxon>Micrococcales</taxon>
        <taxon>Promicromonosporaceae</taxon>
        <taxon>Myceligenerans</taxon>
    </lineage>
</organism>
<keyword evidence="4" id="KW-1185">Reference proteome</keyword>
<name>A0A3N4ZBA3_9MICO</name>